<dbReference type="InterPro" id="IPR011991">
    <property type="entry name" value="ArsR-like_HTH"/>
</dbReference>
<dbReference type="RefSeq" id="WP_070115368.1">
    <property type="nucleotide sequence ID" value="NZ_MASR01000001.1"/>
</dbReference>
<reference evidence="2" key="1">
    <citation type="submission" date="2016-07" db="EMBL/GenBank/DDBJ databases">
        <authorList>
            <person name="Florea S."/>
            <person name="Webb J.S."/>
            <person name="Jaromczyk J."/>
            <person name="Schardl C.L."/>
        </authorList>
    </citation>
    <scope>NUCLEOTIDE SEQUENCE [LARGE SCALE GENOMIC DNA]</scope>
    <source>
        <strain evidence="2">KCTC 42131</strain>
    </source>
</reference>
<keyword evidence="2" id="KW-1185">Reference proteome</keyword>
<dbReference type="EMBL" id="MASR01000001">
    <property type="protein sequence ID" value="OFE11742.1"/>
    <property type="molecule type" value="Genomic_DNA"/>
</dbReference>
<dbReference type="Proteomes" id="UP000175669">
    <property type="component" value="Unassembled WGS sequence"/>
</dbReference>
<dbReference type="CDD" id="cd00090">
    <property type="entry name" value="HTH_ARSR"/>
    <property type="match status" value="1"/>
</dbReference>
<dbReference type="NCBIfam" id="TIGR04176">
    <property type="entry name" value="MarR_EPS"/>
    <property type="match status" value="1"/>
</dbReference>
<organism evidence="1 2">
    <name type="scientific">Pseudohongiella acticola</name>
    <dbReference type="NCBI Taxonomy" id="1524254"/>
    <lineage>
        <taxon>Bacteria</taxon>
        <taxon>Pseudomonadati</taxon>
        <taxon>Pseudomonadota</taxon>
        <taxon>Gammaproteobacteria</taxon>
        <taxon>Pseudomonadales</taxon>
        <taxon>Pseudohongiellaceae</taxon>
        <taxon>Pseudohongiella</taxon>
    </lineage>
</organism>
<name>A0A1E8CH68_9GAMM</name>
<dbReference type="GO" id="GO:0006355">
    <property type="term" value="P:regulation of DNA-templated transcription"/>
    <property type="evidence" value="ECO:0007669"/>
    <property type="project" value="UniProtKB-ARBA"/>
</dbReference>
<protein>
    <submittedName>
        <fullName evidence="1">MarR family EPS-associated transcriptional regulator</fullName>
    </submittedName>
</protein>
<comment type="caution">
    <text evidence="1">The sequence shown here is derived from an EMBL/GenBank/DDBJ whole genome shotgun (WGS) entry which is preliminary data.</text>
</comment>
<dbReference type="Gene3D" id="1.10.10.10">
    <property type="entry name" value="Winged helix-like DNA-binding domain superfamily/Winged helix DNA-binding domain"/>
    <property type="match status" value="1"/>
</dbReference>
<dbReference type="STRING" id="1524254.PHACT_00045"/>
<dbReference type="OrthoDB" id="8537236at2"/>
<dbReference type="InterPro" id="IPR036390">
    <property type="entry name" value="WH_DNA-bd_sf"/>
</dbReference>
<proteinExistence type="predicted"/>
<sequence length="108" mass="12413">MLTDDARYRILKALQAKPDISQRELARELGVSLGKVNYCLQALIEKGMIKAKNFGKSSQKQRYLYVLTPSGMEDKARTTSQFLKRKIAEYDALKLEIEEIQKELESTE</sequence>
<dbReference type="InterPro" id="IPR026433">
    <property type="entry name" value="MarR_EPS"/>
</dbReference>
<accession>A0A1E8CH68</accession>
<evidence type="ECO:0000313" key="2">
    <source>
        <dbReference type="Proteomes" id="UP000175669"/>
    </source>
</evidence>
<dbReference type="InterPro" id="IPR036388">
    <property type="entry name" value="WH-like_DNA-bd_sf"/>
</dbReference>
<dbReference type="AlphaFoldDB" id="A0A1E8CH68"/>
<dbReference type="SUPFAM" id="SSF46785">
    <property type="entry name" value="Winged helix' DNA-binding domain"/>
    <property type="match status" value="1"/>
</dbReference>
<gene>
    <name evidence="1" type="ORF">PHACT_00045</name>
</gene>
<evidence type="ECO:0000313" key="1">
    <source>
        <dbReference type="EMBL" id="OFE11742.1"/>
    </source>
</evidence>
<dbReference type="Pfam" id="PF13412">
    <property type="entry name" value="HTH_24"/>
    <property type="match status" value="1"/>
</dbReference>